<reference evidence="1 2" key="1">
    <citation type="submission" date="2016-02" db="EMBL/GenBank/DDBJ databases">
        <title>Genome analysis of coral dinoflagellate symbionts highlights evolutionary adaptations to a symbiotic lifestyle.</title>
        <authorList>
            <person name="Aranda M."/>
            <person name="Li Y."/>
            <person name="Liew Y.J."/>
            <person name="Baumgarten S."/>
            <person name="Simakov O."/>
            <person name="Wilson M."/>
            <person name="Piel J."/>
            <person name="Ashoor H."/>
            <person name="Bougouffa S."/>
            <person name="Bajic V.B."/>
            <person name="Ryu T."/>
            <person name="Ravasi T."/>
            <person name="Bayer T."/>
            <person name="Micklem G."/>
            <person name="Kim H."/>
            <person name="Bhak J."/>
            <person name="Lajeunesse T.C."/>
            <person name="Voolstra C.R."/>
        </authorList>
    </citation>
    <scope>NUCLEOTIDE SEQUENCE [LARGE SCALE GENOMIC DNA]</scope>
    <source>
        <strain evidence="1 2">CCMP2467</strain>
    </source>
</reference>
<sequence length="288" mass="31922">MFTSVVQLFDLVQPKDIAIPSWRAVAENRSGVCANQLKCIDSVGKQSLMEVANGAAVTNFPNIHKQGLAFLTALSTESSFLRGLACSQLHAEYLQLRRSSRNHWPEANIVAVWWNAVEDSILQAMLSAFQQDRFTGHISCHFDGILLRKSLVKSMEENSGMNVISCLKEAVSKQTRFKVTLKDNTVPSVDELLAMKLKPSEVAAEFGMDHVARSFLEIEIAGGTIDLEEFVSGCMQLHGPAKSLQLAKMSYENKLTRDAVNTMGANIRTIMARMEMMMKPSGLIREPL</sequence>
<evidence type="ECO:0000313" key="2">
    <source>
        <dbReference type="Proteomes" id="UP000186817"/>
    </source>
</evidence>
<protein>
    <submittedName>
        <fullName evidence="1">Uncharacterized protein</fullName>
    </submittedName>
</protein>
<evidence type="ECO:0000313" key="1">
    <source>
        <dbReference type="EMBL" id="OLP82784.1"/>
    </source>
</evidence>
<gene>
    <name evidence="1" type="ORF">AK812_SmicGene36533</name>
</gene>
<accession>A0A1Q9CIQ8</accession>
<dbReference type="Proteomes" id="UP000186817">
    <property type="component" value="Unassembled WGS sequence"/>
</dbReference>
<dbReference type="AlphaFoldDB" id="A0A1Q9CIQ8"/>
<comment type="caution">
    <text evidence="1">The sequence shown here is derived from an EMBL/GenBank/DDBJ whole genome shotgun (WGS) entry which is preliminary data.</text>
</comment>
<proteinExistence type="predicted"/>
<keyword evidence="2" id="KW-1185">Reference proteome</keyword>
<name>A0A1Q9CIQ8_SYMMI</name>
<dbReference type="EMBL" id="LSRX01001167">
    <property type="protein sequence ID" value="OLP82784.1"/>
    <property type="molecule type" value="Genomic_DNA"/>
</dbReference>
<organism evidence="1 2">
    <name type="scientific">Symbiodinium microadriaticum</name>
    <name type="common">Dinoflagellate</name>
    <name type="synonym">Zooxanthella microadriatica</name>
    <dbReference type="NCBI Taxonomy" id="2951"/>
    <lineage>
        <taxon>Eukaryota</taxon>
        <taxon>Sar</taxon>
        <taxon>Alveolata</taxon>
        <taxon>Dinophyceae</taxon>
        <taxon>Suessiales</taxon>
        <taxon>Symbiodiniaceae</taxon>
        <taxon>Symbiodinium</taxon>
    </lineage>
</organism>